<evidence type="ECO:0000256" key="1">
    <source>
        <dbReference type="SAM" id="MobiDB-lite"/>
    </source>
</evidence>
<dbReference type="GeneID" id="41965106"/>
<dbReference type="RefSeq" id="XP_030979591.1">
    <property type="nucleotide sequence ID" value="XM_031130198.1"/>
</dbReference>
<dbReference type="KEGG" id="pgri:PgNI_10224"/>
<dbReference type="Proteomes" id="UP000515153">
    <property type="component" value="Chromosome VII"/>
</dbReference>
<organism evidence="2 3">
    <name type="scientific">Pyricularia grisea</name>
    <name type="common">Crabgrass-specific blast fungus</name>
    <name type="synonym">Magnaporthe grisea</name>
    <dbReference type="NCBI Taxonomy" id="148305"/>
    <lineage>
        <taxon>Eukaryota</taxon>
        <taxon>Fungi</taxon>
        <taxon>Dikarya</taxon>
        <taxon>Ascomycota</taxon>
        <taxon>Pezizomycotina</taxon>
        <taxon>Sordariomycetes</taxon>
        <taxon>Sordariomycetidae</taxon>
        <taxon>Magnaporthales</taxon>
        <taxon>Pyriculariaceae</taxon>
        <taxon>Pyricularia</taxon>
    </lineage>
</organism>
<feature type="compositionally biased region" description="Basic and acidic residues" evidence="1">
    <location>
        <begin position="115"/>
        <end position="126"/>
    </location>
</feature>
<reference evidence="3" key="2">
    <citation type="submission" date="2019-10" db="EMBL/GenBank/DDBJ databases">
        <authorList>
            <consortium name="NCBI Genome Project"/>
        </authorList>
    </citation>
    <scope>NUCLEOTIDE SEQUENCE</scope>
    <source>
        <strain evidence="3">NI907</strain>
    </source>
</reference>
<accession>A0A6P8AXE9</accession>
<dbReference type="AlphaFoldDB" id="A0A6P8AXE9"/>
<evidence type="ECO:0008006" key="4">
    <source>
        <dbReference type="Google" id="ProtNLM"/>
    </source>
</evidence>
<gene>
    <name evidence="3" type="ORF">PgNI_10224</name>
</gene>
<reference evidence="2 3" key="1">
    <citation type="journal article" date="2019" name="Mol. Biol. Evol.">
        <title>Blast fungal genomes show frequent chromosomal changes, gene gains and losses, and effector gene turnover.</title>
        <authorList>
            <person name="Gomez Luciano L.B."/>
            <person name="Jason Tsai I."/>
            <person name="Chuma I."/>
            <person name="Tosa Y."/>
            <person name="Chen Y.H."/>
            <person name="Li J.Y."/>
            <person name="Li M.Y."/>
            <person name="Jade Lu M.Y."/>
            <person name="Nakayashiki H."/>
            <person name="Li W.H."/>
        </authorList>
    </citation>
    <scope>NUCLEOTIDE SEQUENCE [LARGE SCALE GENOMIC DNA]</scope>
    <source>
        <strain evidence="2 3">NI907</strain>
    </source>
</reference>
<sequence length="247" mass="27651">MKGCPFIFTHKYNFLDDPNLLTCQSCRTPYSDPSTWELITNCNTFLTGPRVLLNCSEAPTFPGRSFGVTPEGDLCRRCTIIQKAREADKDRKSSSSSSSEPTPDPNPNTAAVDDYNPHRTREQEHQERLARMRTARMSRWTAHGMPAAHAGRAVNAEGTQGEASECVPRGCPFASKCRYGCGSMQARLVTQQMDNMLLRRRRSEDLVGAAGDRDGDEVLLLLSPVPRCPFTYYCPIKCMGMYLRNLE</sequence>
<feature type="region of interest" description="Disordered" evidence="1">
    <location>
        <begin position="86"/>
        <end position="126"/>
    </location>
</feature>
<reference evidence="3" key="3">
    <citation type="submission" date="2025-08" db="UniProtKB">
        <authorList>
            <consortium name="RefSeq"/>
        </authorList>
    </citation>
    <scope>IDENTIFICATION</scope>
    <source>
        <strain evidence="3">NI907</strain>
    </source>
</reference>
<keyword evidence="2" id="KW-1185">Reference proteome</keyword>
<proteinExistence type="predicted"/>
<name>A0A6P8AXE9_PYRGI</name>
<evidence type="ECO:0000313" key="2">
    <source>
        <dbReference type="Proteomes" id="UP000515153"/>
    </source>
</evidence>
<protein>
    <recommendedName>
        <fullName evidence="4">Stc1 domain-containing protein</fullName>
    </recommendedName>
</protein>
<evidence type="ECO:0000313" key="3">
    <source>
        <dbReference type="RefSeq" id="XP_030979591.1"/>
    </source>
</evidence>